<keyword evidence="1" id="KW-0472">Membrane</keyword>
<accession>A0A7S8IZE1</accession>
<gene>
    <name evidence="2" type="ORF">Nkreftii_001674</name>
</gene>
<dbReference type="KEGG" id="nkf:Nkreftii_001674"/>
<keyword evidence="1" id="KW-0812">Transmembrane</keyword>
<proteinExistence type="predicted"/>
<organism evidence="2 3">
    <name type="scientific">Candidatus Nitrospira kreftii</name>
    <dbReference type="NCBI Taxonomy" id="2652173"/>
    <lineage>
        <taxon>Bacteria</taxon>
        <taxon>Pseudomonadati</taxon>
        <taxon>Nitrospirota</taxon>
        <taxon>Nitrospiria</taxon>
        <taxon>Nitrospirales</taxon>
        <taxon>Nitrospiraceae</taxon>
        <taxon>Nitrospira</taxon>
    </lineage>
</organism>
<evidence type="ECO:0000313" key="3">
    <source>
        <dbReference type="Proteomes" id="UP000593737"/>
    </source>
</evidence>
<keyword evidence="1" id="KW-1133">Transmembrane helix</keyword>
<dbReference type="Proteomes" id="UP000593737">
    <property type="component" value="Chromosome"/>
</dbReference>
<name>A0A7S8IZE1_9BACT</name>
<protein>
    <submittedName>
        <fullName evidence="2">Uncharacterized protein</fullName>
    </submittedName>
</protein>
<feature type="transmembrane region" description="Helical" evidence="1">
    <location>
        <begin position="6"/>
        <end position="25"/>
    </location>
</feature>
<dbReference type="EMBL" id="CP047423">
    <property type="protein sequence ID" value="QPD03900.1"/>
    <property type="molecule type" value="Genomic_DNA"/>
</dbReference>
<evidence type="ECO:0000256" key="1">
    <source>
        <dbReference type="SAM" id="Phobius"/>
    </source>
</evidence>
<dbReference type="AlphaFoldDB" id="A0A7S8IZE1"/>
<evidence type="ECO:0000313" key="2">
    <source>
        <dbReference type="EMBL" id="QPD03900.1"/>
    </source>
</evidence>
<sequence>MILLLMVLNIVVLVIGALFLMYGTFRPERE</sequence>
<reference evidence="2 3" key="1">
    <citation type="journal article" date="2020" name="ISME J.">
        <title>Enrichment and physiological characterization of a novel comammox Nitrospira indicates ammonium inhibition of complete nitrification.</title>
        <authorList>
            <person name="Sakoula D."/>
            <person name="Koch H."/>
            <person name="Frank J."/>
            <person name="Jetten M.S.M."/>
            <person name="van Kessel M.A.H.J."/>
            <person name="Lucker S."/>
        </authorList>
    </citation>
    <scope>NUCLEOTIDE SEQUENCE [LARGE SCALE GENOMIC DNA]</scope>
    <source>
        <strain evidence="2">Comreactor17</strain>
    </source>
</reference>